<name>A0A2N9FH08_FAGSY</name>
<keyword evidence="1" id="KW-0812">Transmembrane</keyword>
<evidence type="ECO:0000313" key="2">
    <source>
        <dbReference type="EMBL" id="SPC86502.1"/>
    </source>
</evidence>
<dbReference type="EMBL" id="OIVN01000855">
    <property type="protein sequence ID" value="SPC86502.1"/>
    <property type="molecule type" value="Genomic_DNA"/>
</dbReference>
<organism evidence="2">
    <name type="scientific">Fagus sylvatica</name>
    <name type="common">Beechnut</name>
    <dbReference type="NCBI Taxonomy" id="28930"/>
    <lineage>
        <taxon>Eukaryota</taxon>
        <taxon>Viridiplantae</taxon>
        <taxon>Streptophyta</taxon>
        <taxon>Embryophyta</taxon>
        <taxon>Tracheophyta</taxon>
        <taxon>Spermatophyta</taxon>
        <taxon>Magnoliopsida</taxon>
        <taxon>eudicotyledons</taxon>
        <taxon>Gunneridae</taxon>
        <taxon>Pentapetalae</taxon>
        <taxon>rosids</taxon>
        <taxon>fabids</taxon>
        <taxon>Fagales</taxon>
        <taxon>Fagaceae</taxon>
        <taxon>Fagus</taxon>
    </lineage>
</organism>
<dbReference type="AlphaFoldDB" id="A0A2N9FH08"/>
<gene>
    <name evidence="2" type="ORF">FSB_LOCUS14384</name>
</gene>
<keyword evidence="1" id="KW-1133">Transmembrane helix</keyword>
<keyword evidence="1" id="KW-0472">Membrane</keyword>
<feature type="transmembrane region" description="Helical" evidence="1">
    <location>
        <begin position="60"/>
        <end position="78"/>
    </location>
</feature>
<protein>
    <submittedName>
        <fullName evidence="2">Uncharacterized protein</fullName>
    </submittedName>
</protein>
<proteinExistence type="predicted"/>
<sequence length="127" mass="15057">MSTTQLRDLLECLGKFGSIVARYPHTRHFPVIDLAAQLGVLLWFWWRWRPWWRAGVGVRVSFWHFIVGVFGIPFPPVFHLRVSLHHQVHEVKEFVKFSLKGDHPDFMFIGFTYFSIHLIACTDKTYK</sequence>
<evidence type="ECO:0000256" key="1">
    <source>
        <dbReference type="SAM" id="Phobius"/>
    </source>
</evidence>
<reference evidence="2" key="1">
    <citation type="submission" date="2018-02" db="EMBL/GenBank/DDBJ databases">
        <authorList>
            <person name="Cohen D.B."/>
            <person name="Kent A.D."/>
        </authorList>
    </citation>
    <scope>NUCLEOTIDE SEQUENCE</scope>
</reference>
<accession>A0A2N9FH08</accession>
<feature type="transmembrane region" description="Helical" evidence="1">
    <location>
        <begin position="31"/>
        <end position="48"/>
    </location>
</feature>